<protein>
    <submittedName>
        <fullName evidence="2">Uncharacterized protein</fullName>
    </submittedName>
</protein>
<sequence length="110" mass="11649">MALPRSTKDLVMKILSDHNLTVMTASNECLEMAIASAEIAAELSEKSVKDELKKRGIPLFPSGSPNHTSQANTSTTPAISSAIPSTQGIPVYTSTSSVFNPNPPHSSPNR</sequence>
<name>A0A820PQ66_9BILA</name>
<reference evidence="2" key="1">
    <citation type="submission" date="2021-02" db="EMBL/GenBank/DDBJ databases">
        <authorList>
            <person name="Nowell W R."/>
        </authorList>
    </citation>
    <scope>NUCLEOTIDE SEQUENCE</scope>
</reference>
<accession>A0A820PQ66</accession>
<evidence type="ECO:0000313" key="3">
    <source>
        <dbReference type="Proteomes" id="UP000663842"/>
    </source>
</evidence>
<feature type="region of interest" description="Disordered" evidence="1">
    <location>
        <begin position="55"/>
        <end position="110"/>
    </location>
</feature>
<comment type="caution">
    <text evidence="2">The sequence shown here is derived from an EMBL/GenBank/DDBJ whole genome shotgun (WGS) entry which is preliminary data.</text>
</comment>
<proteinExistence type="predicted"/>
<dbReference type="Proteomes" id="UP000663842">
    <property type="component" value="Unassembled WGS sequence"/>
</dbReference>
<dbReference type="AlphaFoldDB" id="A0A820PQ66"/>
<feature type="compositionally biased region" description="Polar residues" evidence="1">
    <location>
        <begin position="63"/>
        <end position="100"/>
    </location>
</feature>
<gene>
    <name evidence="2" type="ORF">UXM345_LOCUS38429</name>
</gene>
<evidence type="ECO:0000313" key="2">
    <source>
        <dbReference type="EMBL" id="CAF4408466.1"/>
    </source>
</evidence>
<evidence type="ECO:0000256" key="1">
    <source>
        <dbReference type="SAM" id="MobiDB-lite"/>
    </source>
</evidence>
<organism evidence="2 3">
    <name type="scientific">Rotaria magnacalcarata</name>
    <dbReference type="NCBI Taxonomy" id="392030"/>
    <lineage>
        <taxon>Eukaryota</taxon>
        <taxon>Metazoa</taxon>
        <taxon>Spiralia</taxon>
        <taxon>Gnathifera</taxon>
        <taxon>Rotifera</taxon>
        <taxon>Eurotatoria</taxon>
        <taxon>Bdelloidea</taxon>
        <taxon>Philodinida</taxon>
        <taxon>Philodinidae</taxon>
        <taxon>Rotaria</taxon>
    </lineage>
</organism>
<feature type="compositionally biased region" description="Pro residues" evidence="1">
    <location>
        <begin position="101"/>
        <end position="110"/>
    </location>
</feature>
<feature type="non-terminal residue" evidence="2">
    <location>
        <position position="110"/>
    </location>
</feature>
<dbReference type="EMBL" id="CAJOBF010027081">
    <property type="protein sequence ID" value="CAF4408466.1"/>
    <property type="molecule type" value="Genomic_DNA"/>
</dbReference>